<sequence>MKVNFDAAIDVRRNKGAIAVVVRDSNEKPLDWVCKFYDFIIDPLVLESLACREATQFAINRGFDSVIVEGDSLGVINALKERKDTFIPLSIQAVIHDVKKLTRSFNSVSFSFVKRSCNHAAHALATKFLSDASFSCNLVAQQIYVLGSLSV</sequence>
<name>A0ABQ9KNI3_HEVBR</name>
<dbReference type="CDD" id="cd06222">
    <property type="entry name" value="RNase_H_like"/>
    <property type="match status" value="1"/>
</dbReference>
<organism evidence="2 3">
    <name type="scientific">Hevea brasiliensis</name>
    <name type="common">Para rubber tree</name>
    <name type="synonym">Siphonia brasiliensis</name>
    <dbReference type="NCBI Taxonomy" id="3981"/>
    <lineage>
        <taxon>Eukaryota</taxon>
        <taxon>Viridiplantae</taxon>
        <taxon>Streptophyta</taxon>
        <taxon>Embryophyta</taxon>
        <taxon>Tracheophyta</taxon>
        <taxon>Spermatophyta</taxon>
        <taxon>Magnoliopsida</taxon>
        <taxon>eudicotyledons</taxon>
        <taxon>Gunneridae</taxon>
        <taxon>Pentapetalae</taxon>
        <taxon>rosids</taxon>
        <taxon>fabids</taxon>
        <taxon>Malpighiales</taxon>
        <taxon>Euphorbiaceae</taxon>
        <taxon>Crotonoideae</taxon>
        <taxon>Micrandreae</taxon>
        <taxon>Hevea</taxon>
    </lineage>
</organism>
<evidence type="ECO:0000313" key="2">
    <source>
        <dbReference type="EMBL" id="KAJ9145958.1"/>
    </source>
</evidence>
<dbReference type="Proteomes" id="UP001174677">
    <property type="component" value="Chromosome 16"/>
</dbReference>
<evidence type="ECO:0000259" key="1">
    <source>
        <dbReference type="Pfam" id="PF13456"/>
    </source>
</evidence>
<dbReference type="Pfam" id="PF13456">
    <property type="entry name" value="RVT_3"/>
    <property type="match status" value="1"/>
</dbReference>
<dbReference type="InterPro" id="IPR036397">
    <property type="entry name" value="RNaseH_sf"/>
</dbReference>
<reference evidence="2" key="1">
    <citation type="journal article" date="2023" name="Plant Biotechnol. J.">
        <title>Chromosome-level wild Hevea brasiliensis genome provides new tools for genomic-assisted breeding and valuable loci to elevate rubber yield.</title>
        <authorList>
            <person name="Cheng H."/>
            <person name="Song X."/>
            <person name="Hu Y."/>
            <person name="Wu T."/>
            <person name="Yang Q."/>
            <person name="An Z."/>
            <person name="Feng S."/>
            <person name="Deng Z."/>
            <person name="Wu W."/>
            <person name="Zeng X."/>
            <person name="Tu M."/>
            <person name="Wang X."/>
            <person name="Huang H."/>
        </authorList>
    </citation>
    <scope>NUCLEOTIDE SEQUENCE</scope>
    <source>
        <strain evidence="2">MT/VB/25A 57/8</strain>
    </source>
</reference>
<proteinExistence type="predicted"/>
<comment type="caution">
    <text evidence="2">The sequence shown here is derived from an EMBL/GenBank/DDBJ whole genome shotgun (WGS) entry which is preliminary data.</text>
</comment>
<evidence type="ECO:0000313" key="3">
    <source>
        <dbReference type="Proteomes" id="UP001174677"/>
    </source>
</evidence>
<dbReference type="InterPro" id="IPR053151">
    <property type="entry name" value="RNase_H-like"/>
</dbReference>
<dbReference type="InterPro" id="IPR044730">
    <property type="entry name" value="RNase_H-like_dom_plant"/>
</dbReference>
<dbReference type="EMBL" id="JARPOI010000016">
    <property type="protein sequence ID" value="KAJ9145958.1"/>
    <property type="molecule type" value="Genomic_DNA"/>
</dbReference>
<keyword evidence="3" id="KW-1185">Reference proteome</keyword>
<dbReference type="InterPro" id="IPR012337">
    <property type="entry name" value="RNaseH-like_sf"/>
</dbReference>
<dbReference type="PANTHER" id="PTHR47723">
    <property type="entry name" value="OS05G0353850 PROTEIN"/>
    <property type="match status" value="1"/>
</dbReference>
<accession>A0ABQ9KNI3</accession>
<protein>
    <recommendedName>
        <fullName evidence="1">RNase H type-1 domain-containing protein</fullName>
    </recommendedName>
</protein>
<gene>
    <name evidence="2" type="ORF">P3X46_028283</name>
</gene>
<dbReference type="Gene3D" id="3.30.420.10">
    <property type="entry name" value="Ribonuclease H-like superfamily/Ribonuclease H"/>
    <property type="match status" value="1"/>
</dbReference>
<dbReference type="InterPro" id="IPR002156">
    <property type="entry name" value="RNaseH_domain"/>
</dbReference>
<dbReference type="PANTHER" id="PTHR47723:SF19">
    <property type="entry name" value="POLYNUCLEOTIDYL TRANSFERASE, RIBONUCLEASE H-LIKE SUPERFAMILY PROTEIN"/>
    <property type="match status" value="1"/>
</dbReference>
<feature type="domain" description="RNase H type-1" evidence="1">
    <location>
        <begin position="4"/>
        <end position="127"/>
    </location>
</feature>
<dbReference type="SUPFAM" id="SSF53098">
    <property type="entry name" value="Ribonuclease H-like"/>
    <property type="match status" value="1"/>
</dbReference>